<dbReference type="PRINTS" id="PR00628">
    <property type="entry name" value="INSULINRSI"/>
</dbReference>
<dbReference type="PANTHER" id="PTHR10614:SF13">
    <property type="entry name" value="INSULIN RECEPTOR SUBSTRATE 1"/>
    <property type="match status" value="1"/>
</dbReference>
<evidence type="ECO:0000259" key="11">
    <source>
        <dbReference type="PROSITE" id="PS50003"/>
    </source>
</evidence>
<feature type="compositionally biased region" description="Low complexity" evidence="10">
    <location>
        <begin position="953"/>
        <end position="984"/>
    </location>
</feature>
<feature type="region of interest" description="Disordered" evidence="10">
    <location>
        <begin position="388"/>
        <end position="416"/>
    </location>
</feature>
<dbReference type="PANTHER" id="PTHR10614">
    <property type="entry name" value="INSULIN RECEPTOR SUBSTRATE"/>
    <property type="match status" value="1"/>
</dbReference>
<evidence type="ECO:0000256" key="8">
    <source>
        <dbReference type="ARBA" id="ARBA00033282"/>
    </source>
</evidence>
<accession>A0A9P0JN09</accession>
<dbReference type="EMBL" id="CAKOFQ010006660">
    <property type="protein sequence ID" value="CAH1955487.1"/>
    <property type="molecule type" value="Genomic_DNA"/>
</dbReference>
<protein>
    <recommendedName>
        <fullName evidence="2">Insulin receptor substrate 1</fullName>
    </recommendedName>
    <alternativeName>
        <fullName evidence="8">Protein chico</fullName>
    </alternativeName>
</protein>
<dbReference type="InterPro" id="IPR011993">
    <property type="entry name" value="PH-like_dom_sf"/>
</dbReference>
<feature type="compositionally biased region" description="Polar residues" evidence="10">
    <location>
        <begin position="308"/>
        <end position="318"/>
    </location>
</feature>
<evidence type="ECO:0000256" key="2">
    <source>
        <dbReference type="ARBA" id="ARBA00015710"/>
    </source>
</evidence>
<dbReference type="GO" id="GO:0005829">
    <property type="term" value="C:cytosol"/>
    <property type="evidence" value="ECO:0007669"/>
    <property type="project" value="TreeGrafter"/>
</dbReference>
<feature type="compositionally biased region" description="Low complexity" evidence="10">
    <location>
        <begin position="858"/>
        <end position="867"/>
    </location>
</feature>
<reference evidence="12" key="1">
    <citation type="submission" date="2022-03" db="EMBL/GenBank/DDBJ databases">
        <authorList>
            <person name="Sayadi A."/>
        </authorList>
    </citation>
    <scope>NUCLEOTIDE SEQUENCE</scope>
</reference>
<evidence type="ECO:0000256" key="6">
    <source>
        <dbReference type="ARBA" id="ARBA00022782"/>
    </source>
</evidence>
<dbReference type="GO" id="GO:0048477">
    <property type="term" value="P:oogenesis"/>
    <property type="evidence" value="ECO:0007669"/>
    <property type="project" value="UniProtKB-KW"/>
</dbReference>
<dbReference type="SMART" id="SM00233">
    <property type="entry name" value="PH"/>
    <property type="match status" value="1"/>
</dbReference>
<feature type="region of interest" description="Disordered" evidence="10">
    <location>
        <begin position="917"/>
        <end position="1001"/>
    </location>
</feature>
<dbReference type="InterPro" id="IPR002404">
    <property type="entry name" value="IRS_PTB"/>
</dbReference>
<dbReference type="SMART" id="SM01244">
    <property type="entry name" value="IRS"/>
    <property type="match status" value="1"/>
</dbReference>
<dbReference type="GO" id="GO:0005158">
    <property type="term" value="F:insulin receptor binding"/>
    <property type="evidence" value="ECO:0007669"/>
    <property type="project" value="InterPro"/>
</dbReference>
<keyword evidence="4" id="KW-0341">Growth regulation</keyword>
<proteinExistence type="predicted"/>
<feature type="compositionally biased region" description="Polar residues" evidence="10">
    <location>
        <begin position="1060"/>
        <end position="1070"/>
    </location>
</feature>
<dbReference type="GO" id="GO:0005886">
    <property type="term" value="C:plasma membrane"/>
    <property type="evidence" value="ECO:0007669"/>
    <property type="project" value="TreeGrafter"/>
</dbReference>
<dbReference type="InterPro" id="IPR001849">
    <property type="entry name" value="PH_domain"/>
</dbReference>
<dbReference type="PROSITE" id="PS50003">
    <property type="entry name" value="PH_DOMAIN"/>
    <property type="match status" value="1"/>
</dbReference>
<evidence type="ECO:0000256" key="4">
    <source>
        <dbReference type="ARBA" id="ARBA00022604"/>
    </source>
</evidence>
<feature type="region of interest" description="Disordered" evidence="10">
    <location>
        <begin position="1051"/>
        <end position="1073"/>
    </location>
</feature>
<feature type="region of interest" description="Disordered" evidence="10">
    <location>
        <begin position="849"/>
        <end position="877"/>
    </location>
</feature>
<keyword evidence="5" id="KW-0677">Repeat</keyword>
<dbReference type="InterPro" id="IPR039011">
    <property type="entry name" value="IRS"/>
</dbReference>
<feature type="compositionally biased region" description="Polar residues" evidence="10">
    <location>
        <begin position="1170"/>
        <end position="1181"/>
    </location>
</feature>
<comment type="caution">
    <text evidence="12">The sequence shown here is derived from an EMBL/GenBank/DDBJ whole genome shotgun (WGS) entry which is preliminary data.</text>
</comment>
<keyword evidence="7" id="KW-0896">Oogenesis</keyword>
<evidence type="ECO:0000313" key="13">
    <source>
        <dbReference type="Proteomes" id="UP001152888"/>
    </source>
</evidence>
<comment type="function">
    <text evidence="9">Activates phosphatidylinositol 3-kinase when bound to the regulatory p85 subunit. May mediate the control of various cellular processes by insulin-like peptides. When phosphorylated by the insulin receptor binds specifically to various cellular proteins containing SH2 domains. Involved in control of cell proliferation, cell size, and body and organ growth throughout development. Also has a role in a signaling pathway controlling the physiological response required to endure periods of low nutrient conditions. Insulin/insulin-like growth factor (IGF) signaling pathway has a role in regulating aging and is necessary in the ovary for vitellogenic maturation.</text>
</comment>
<evidence type="ECO:0000256" key="5">
    <source>
        <dbReference type="ARBA" id="ARBA00022737"/>
    </source>
</evidence>
<dbReference type="AlphaFoldDB" id="A0A9P0JN09"/>
<gene>
    <name evidence="12" type="ORF">ACAOBT_LOCUS1085</name>
</gene>
<evidence type="ECO:0000256" key="3">
    <source>
        <dbReference type="ARBA" id="ARBA00022553"/>
    </source>
</evidence>
<evidence type="ECO:0000313" key="12">
    <source>
        <dbReference type="EMBL" id="CAH1955487.1"/>
    </source>
</evidence>
<evidence type="ECO:0000256" key="10">
    <source>
        <dbReference type="SAM" id="MobiDB-lite"/>
    </source>
</evidence>
<feature type="compositionally biased region" description="Polar residues" evidence="10">
    <location>
        <begin position="406"/>
        <end position="416"/>
    </location>
</feature>
<feature type="region of interest" description="Disordered" evidence="10">
    <location>
        <begin position="688"/>
        <end position="723"/>
    </location>
</feature>
<dbReference type="Proteomes" id="UP001152888">
    <property type="component" value="Unassembled WGS sequence"/>
</dbReference>
<dbReference type="SUPFAM" id="SSF50729">
    <property type="entry name" value="PH domain-like"/>
    <property type="match status" value="2"/>
</dbReference>
<sequence>MATTVGGGAGSTNAYTTMAAPAAVHHSHHREQPQREQPRHGTATGGSAAGGDVVKCGLLKKLKTSRKKWFVLRSETVDASARLEYYDSEKKWAAGLPAKRSIPLKTCFNINRKQDTKHKHVIALYTKADCFCVVLESEEELDSWLRALLALQQGDEVSDGETPRPTFEHVWQVSVLSRGLGNGRTGNYRLCLTDKTLTLIKKDSGSSSDGTSATAAGSVIDLNLSNIRSCGSLKNYFYLEIGRSSLLGAGELWMDSEDVNIAQNIHTTIYHAMTTNSSRSGGSGKGMAAISAIEGAANEDLAPKTRIRSSSATESRPNNIPRKQVHSGIPKTLAHGLSQAGSGFHYTSTNLSSAIGGGSSHPVTGGLRERCDSMPSTGGRAIRSAYVHHSPPGHGGGSPVSPPSAACSTTDSAGSSYSLADEADMCMGMSQHPHPPLTPDEAIEEEDCCCGGGADHIYGYDDSSGHHAGGSYVPMAVPSSDDGYVDMSPRGRAISPAASLASVTSGTPSTDYRFADYPLDKVHSYLATQEEDASRPARAYSLGSRPENVSVRNRAHNALSAILNAALPGGGDSLRDRAASVGSKSKRWAGGRVLLHHGCHPPSCSHTGGGKSNSAPLLPIAGGAPHGSHGSIGPMEDLMEMDFSRGGRHSSSSDTTPSGYVEMKPGVDPLHKKTPSTLDVSPYVDMKPAGQTNNDYVDMSGTSPSKSQTSTTASNTSTSGRDYSSFVDINRQYGLMSNGHDSDHYMGRQRTFSRPSSSPADDYLDMGGNSRLLSTSPRTGTSVASASSVLSDYMPLGFEASSSNTSSRTATEGYVEMSGTGVATRGHHRQLSLDSHMGSVMESYANMSLGQGNKKKPTPTSSSNSTSAKKDKHQQSQPISIYPTATCMAHVHCKTISSPITSLWSGSGVGRKTSACALGTGGGGTPPKMHLPLTSPYSSLPRQRHRRDSSNAASTSAETGSVSSGSSITTPSSSSTIFPLSLNSPSSPMKPATSASGKTETPTALKFPAALLNAFYKTGSTSKSTSNVPVRQAPIAAPEDDYTLMDFQTSSNAVEPPSQQPVTSSGSSRVSADEDDYMMCSPATVEAVVSNENERIQPESAQTQPQKEDREEKDEETEPPYEVLRSITEAPSSTGSNAEPSSGGTPKTDSSAETPSKLHYASLDLAQQDAEASSSSNTTQQPPKPTYAQIDFIRTSGEDPKKQNNESSGGSSSGGQARTGS</sequence>
<dbReference type="GO" id="GO:0043548">
    <property type="term" value="F:phosphatidylinositol 3-kinase binding"/>
    <property type="evidence" value="ECO:0007669"/>
    <property type="project" value="TreeGrafter"/>
</dbReference>
<feature type="region of interest" description="Disordered" evidence="10">
    <location>
        <begin position="300"/>
        <end position="326"/>
    </location>
</feature>
<dbReference type="CDD" id="cd01257">
    <property type="entry name" value="PH_IRS"/>
    <property type="match status" value="1"/>
</dbReference>
<feature type="compositionally biased region" description="Low complexity" evidence="10">
    <location>
        <begin position="705"/>
        <end position="719"/>
    </location>
</feature>
<dbReference type="GO" id="GO:0008286">
    <property type="term" value="P:insulin receptor signaling pathway"/>
    <property type="evidence" value="ECO:0007669"/>
    <property type="project" value="InterPro"/>
</dbReference>
<dbReference type="SMART" id="SM00310">
    <property type="entry name" value="PTBI"/>
    <property type="match status" value="1"/>
</dbReference>
<feature type="compositionally biased region" description="Polar residues" evidence="10">
    <location>
        <begin position="1129"/>
        <end position="1154"/>
    </location>
</feature>
<feature type="region of interest" description="Disordered" evidence="10">
    <location>
        <begin position="21"/>
        <end position="49"/>
    </location>
</feature>
<dbReference type="Pfam" id="PF02174">
    <property type="entry name" value="IRS"/>
    <property type="match status" value="1"/>
</dbReference>
<comment type="subunit">
    <text evidence="1">Bindings to phosphatidylinositol 3-kinase and SHP2.</text>
</comment>
<evidence type="ECO:0000256" key="7">
    <source>
        <dbReference type="ARBA" id="ARBA00022943"/>
    </source>
</evidence>
<name>A0A9P0JN09_ACAOB</name>
<dbReference type="OrthoDB" id="946068at2759"/>
<dbReference type="Pfam" id="PF00169">
    <property type="entry name" value="PH"/>
    <property type="match status" value="1"/>
</dbReference>
<organism evidence="12 13">
    <name type="scientific">Acanthoscelides obtectus</name>
    <name type="common">Bean weevil</name>
    <name type="synonym">Bruchus obtectus</name>
    <dbReference type="NCBI Taxonomy" id="200917"/>
    <lineage>
        <taxon>Eukaryota</taxon>
        <taxon>Metazoa</taxon>
        <taxon>Ecdysozoa</taxon>
        <taxon>Arthropoda</taxon>
        <taxon>Hexapoda</taxon>
        <taxon>Insecta</taxon>
        <taxon>Pterygota</taxon>
        <taxon>Neoptera</taxon>
        <taxon>Endopterygota</taxon>
        <taxon>Coleoptera</taxon>
        <taxon>Polyphaga</taxon>
        <taxon>Cucujiformia</taxon>
        <taxon>Chrysomeloidea</taxon>
        <taxon>Chrysomelidae</taxon>
        <taxon>Bruchinae</taxon>
        <taxon>Bruchini</taxon>
        <taxon>Acanthoscelides</taxon>
    </lineage>
</organism>
<keyword evidence="6" id="KW-0221">Differentiation</keyword>
<feature type="domain" description="PH" evidence="11">
    <location>
        <begin position="52"/>
        <end position="153"/>
    </location>
</feature>
<feature type="compositionally biased region" description="Polar residues" evidence="10">
    <location>
        <begin position="690"/>
        <end position="704"/>
    </location>
</feature>
<keyword evidence="3" id="KW-0597">Phosphoprotein</keyword>
<evidence type="ECO:0000256" key="1">
    <source>
        <dbReference type="ARBA" id="ARBA00011440"/>
    </source>
</evidence>
<feature type="compositionally biased region" description="Basic and acidic residues" evidence="10">
    <location>
        <begin position="30"/>
        <end position="39"/>
    </location>
</feature>
<keyword evidence="13" id="KW-1185">Reference proteome</keyword>
<dbReference type="Gene3D" id="2.30.29.30">
    <property type="entry name" value="Pleckstrin-homology domain (PH domain)/Phosphotyrosine-binding domain (PTB)"/>
    <property type="match status" value="2"/>
</dbReference>
<evidence type="ECO:0000256" key="9">
    <source>
        <dbReference type="ARBA" id="ARBA00046145"/>
    </source>
</evidence>
<feature type="region of interest" description="Disordered" evidence="10">
    <location>
        <begin position="1091"/>
        <end position="1221"/>
    </location>
</feature>